<comment type="similarity">
    <text evidence="1">Belongs to the 'phage' integrase family.</text>
</comment>
<reference evidence="4 5" key="1">
    <citation type="submission" date="2018-08" db="EMBL/GenBank/DDBJ databases">
        <title>Comparative analysis of Burkholderia isolates from Puerto Rico.</title>
        <authorList>
            <person name="Hall C."/>
            <person name="Sahl J."/>
            <person name="Wagner D."/>
        </authorList>
    </citation>
    <scope>NUCLEOTIDE SEQUENCE [LARGE SCALE GENOMIC DNA]</scope>
    <source>
        <strain evidence="4 5">Bp9001</strain>
    </source>
</reference>
<dbReference type="PANTHER" id="PTHR30629">
    <property type="entry name" value="PROPHAGE INTEGRASE"/>
    <property type="match status" value="1"/>
</dbReference>
<comment type="caution">
    <text evidence="4">The sequence shown here is derived from an EMBL/GenBank/DDBJ whole genome shotgun (WGS) entry which is preliminary data.</text>
</comment>
<evidence type="ECO:0000259" key="3">
    <source>
        <dbReference type="Pfam" id="PF13356"/>
    </source>
</evidence>
<dbReference type="PANTHER" id="PTHR30629:SF2">
    <property type="entry name" value="PROPHAGE INTEGRASE INTS-RELATED"/>
    <property type="match status" value="1"/>
</dbReference>
<sequence length="213" mass="24377">MFAIWGRLCVEMRGPTWLQYQRWAIMGALTVRQIEAAKATGKLYFLSDGRGLFLRIGPDGSKTWLVRVSINGKQHDKPLGKAWGRIMTEGRLSLEEARAAAATIRSYARAVWTISKRISVNVRPRLKKRRQRSSRSAICSIRGSRPSTRSAVRKAERMVVGCFEVRWKNMCCRLSVHTRLQACLRRTFCRCLPRFLTRDTTGARSRCWGPSSK</sequence>
<dbReference type="InterPro" id="IPR050808">
    <property type="entry name" value="Phage_Integrase"/>
</dbReference>
<gene>
    <name evidence="4" type="ORF">DF037_02095</name>
</gene>
<dbReference type="Gene3D" id="3.30.160.390">
    <property type="entry name" value="Integrase, DNA-binding domain"/>
    <property type="match status" value="1"/>
</dbReference>
<evidence type="ECO:0000313" key="5">
    <source>
        <dbReference type="Proteomes" id="UP000269271"/>
    </source>
</evidence>
<protein>
    <submittedName>
        <fullName evidence="4">DUF4102 domain-containing protein</fullName>
    </submittedName>
</protein>
<feature type="domain" description="Integrase DNA-binding" evidence="3">
    <location>
        <begin position="29"/>
        <end position="106"/>
    </location>
</feature>
<keyword evidence="2" id="KW-0229">DNA integration</keyword>
<accession>A0A3N8RNT8</accession>
<dbReference type="AlphaFoldDB" id="A0A3N8RNT8"/>
<dbReference type="InterPro" id="IPR025166">
    <property type="entry name" value="Integrase_DNA_bind_dom"/>
</dbReference>
<dbReference type="GO" id="GO:0015074">
    <property type="term" value="P:DNA integration"/>
    <property type="evidence" value="ECO:0007669"/>
    <property type="project" value="UniProtKB-KW"/>
</dbReference>
<evidence type="ECO:0000256" key="1">
    <source>
        <dbReference type="ARBA" id="ARBA00008857"/>
    </source>
</evidence>
<evidence type="ECO:0000256" key="2">
    <source>
        <dbReference type="ARBA" id="ARBA00022908"/>
    </source>
</evidence>
<dbReference type="InterPro" id="IPR038488">
    <property type="entry name" value="Integrase_DNA-bd_sf"/>
</dbReference>
<dbReference type="EMBL" id="QTQX01000001">
    <property type="protein sequence ID" value="RQT37527.1"/>
    <property type="molecule type" value="Genomic_DNA"/>
</dbReference>
<evidence type="ECO:0000313" key="4">
    <source>
        <dbReference type="EMBL" id="RQT37527.1"/>
    </source>
</evidence>
<organism evidence="4 5">
    <name type="scientific">Burkholderia contaminans</name>
    <dbReference type="NCBI Taxonomy" id="488447"/>
    <lineage>
        <taxon>Bacteria</taxon>
        <taxon>Pseudomonadati</taxon>
        <taxon>Pseudomonadota</taxon>
        <taxon>Betaproteobacteria</taxon>
        <taxon>Burkholderiales</taxon>
        <taxon>Burkholderiaceae</taxon>
        <taxon>Burkholderia</taxon>
        <taxon>Burkholderia cepacia complex</taxon>
    </lineage>
</organism>
<dbReference type="Pfam" id="PF13356">
    <property type="entry name" value="Arm-DNA-bind_3"/>
    <property type="match status" value="1"/>
</dbReference>
<dbReference type="Proteomes" id="UP000269271">
    <property type="component" value="Unassembled WGS sequence"/>
</dbReference>
<name>A0A3N8RNT8_9BURK</name>
<proteinExistence type="inferred from homology"/>